<dbReference type="AlphaFoldDB" id="A0AAV2QGN6"/>
<accession>A0AAV2QGN6</accession>
<proteinExistence type="predicted"/>
<gene>
    <name evidence="1" type="ORF">MNOR_LOCUS12785</name>
</gene>
<dbReference type="GO" id="GO:0006790">
    <property type="term" value="P:sulfur compound metabolic process"/>
    <property type="evidence" value="ECO:0007669"/>
    <property type="project" value="TreeGrafter"/>
</dbReference>
<evidence type="ECO:0008006" key="3">
    <source>
        <dbReference type="Google" id="ProtNLM"/>
    </source>
</evidence>
<dbReference type="InterPro" id="IPR051135">
    <property type="entry name" value="Gal/GlcNAc/GalNAc_ST"/>
</dbReference>
<sequence length="361" mass="41050">MNMESSSSSPSTMRLLWTPHMPKWCYLVIQIMLLSVFVFMVTQGTGSYVTRNESIIQATQPIEIKTASVSSEETPPESPLVVVEKNSPESLSVVVEKNPPDSPLVVILFSSTQRSGSSMMGELLSTMDNSQYWFEPFKKINHTDCYENRKCSGEYLSLTYKCILESKYAYKKCLSTSSRVIKLVRGSLADMSVALTDPEFNVKLIHLTRDPRGSLNSIPRSWGSGGDNPSVRCKEIDEDMETYSQIEPMYPGKVMNMSYERFCIDALGKTIEMYNFLYGKTDIPDKTKKYLETHMTGASNGYFNTVRDTTSHIHEWRKQIKESFFYKIEKESYCQAIINKMGYKILGSIDSVRNISVSVFL</sequence>
<dbReference type="InterPro" id="IPR027417">
    <property type="entry name" value="P-loop_NTPase"/>
</dbReference>
<dbReference type="SUPFAM" id="SSF52540">
    <property type="entry name" value="P-loop containing nucleoside triphosphate hydrolases"/>
    <property type="match status" value="1"/>
</dbReference>
<dbReference type="PANTHER" id="PTHR10704:SF44">
    <property type="entry name" value="LD35051P-RELATED"/>
    <property type="match status" value="1"/>
</dbReference>
<name>A0AAV2QGN6_MEGNR</name>
<dbReference type="GO" id="GO:0001517">
    <property type="term" value="F:N-acetylglucosamine 6-O-sulfotransferase activity"/>
    <property type="evidence" value="ECO:0007669"/>
    <property type="project" value="TreeGrafter"/>
</dbReference>
<keyword evidence="2" id="KW-1185">Reference proteome</keyword>
<evidence type="ECO:0000313" key="1">
    <source>
        <dbReference type="EMBL" id="CAL4085695.1"/>
    </source>
</evidence>
<dbReference type="Proteomes" id="UP001497623">
    <property type="component" value="Unassembled WGS sequence"/>
</dbReference>
<organism evidence="1 2">
    <name type="scientific">Meganyctiphanes norvegica</name>
    <name type="common">Northern krill</name>
    <name type="synonym">Thysanopoda norvegica</name>
    <dbReference type="NCBI Taxonomy" id="48144"/>
    <lineage>
        <taxon>Eukaryota</taxon>
        <taxon>Metazoa</taxon>
        <taxon>Ecdysozoa</taxon>
        <taxon>Arthropoda</taxon>
        <taxon>Crustacea</taxon>
        <taxon>Multicrustacea</taxon>
        <taxon>Malacostraca</taxon>
        <taxon>Eumalacostraca</taxon>
        <taxon>Eucarida</taxon>
        <taxon>Euphausiacea</taxon>
        <taxon>Euphausiidae</taxon>
        <taxon>Meganyctiphanes</taxon>
    </lineage>
</organism>
<dbReference type="GO" id="GO:0006044">
    <property type="term" value="P:N-acetylglucosamine metabolic process"/>
    <property type="evidence" value="ECO:0007669"/>
    <property type="project" value="TreeGrafter"/>
</dbReference>
<comment type="caution">
    <text evidence="1">The sequence shown here is derived from an EMBL/GenBank/DDBJ whole genome shotgun (WGS) entry which is preliminary data.</text>
</comment>
<dbReference type="Gene3D" id="3.40.50.300">
    <property type="entry name" value="P-loop containing nucleotide triphosphate hydrolases"/>
    <property type="match status" value="1"/>
</dbReference>
<reference evidence="1 2" key="1">
    <citation type="submission" date="2024-05" db="EMBL/GenBank/DDBJ databases">
        <authorList>
            <person name="Wallberg A."/>
        </authorList>
    </citation>
    <scope>NUCLEOTIDE SEQUENCE [LARGE SCALE GENOMIC DNA]</scope>
</reference>
<dbReference type="PANTHER" id="PTHR10704">
    <property type="entry name" value="CARBOHYDRATE SULFOTRANSFERASE"/>
    <property type="match status" value="1"/>
</dbReference>
<dbReference type="EMBL" id="CAXKWB010007121">
    <property type="protein sequence ID" value="CAL4085695.1"/>
    <property type="molecule type" value="Genomic_DNA"/>
</dbReference>
<protein>
    <recommendedName>
        <fullName evidence="3">Sulfotransferase</fullName>
    </recommendedName>
</protein>
<evidence type="ECO:0000313" key="2">
    <source>
        <dbReference type="Proteomes" id="UP001497623"/>
    </source>
</evidence>